<accession>A0A8J3ISU5</accession>
<evidence type="ECO:0000313" key="2">
    <source>
        <dbReference type="Proteomes" id="UP000597444"/>
    </source>
</evidence>
<gene>
    <name evidence="1" type="ORF">KSF_098760</name>
</gene>
<dbReference type="RefSeq" id="WP_220210448.1">
    <property type="nucleotide sequence ID" value="NZ_BNJK01000002.1"/>
</dbReference>
<keyword evidence="2" id="KW-1185">Reference proteome</keyword>
<dbReference type="AlphaFoldDB" id="A0A8J3ISU5"/>
<comment type="caution">
    <text evidence="1">The sequence shown here is derived from an EMBL/GenBank/DDBJ whole genome shotgun (WGS) entry which is preliminary data.</text>
</comment>
<proteinExistence type="predicted"/>
<evidence type="ECO:0000313" key="1">
    <source>
        <dbReference type="EMBL" id="GHO99828.1"/>
    </source>
</evidence>
<dbReference type="EMBL" id="BNJK01000002">
    <property type="protein sequence ID" value="GHO99828.1"/>
    <property type="molecule type" value="Genomic_DNA"/>
</dbReference>
<name>A0A8J3ISU5_9CHLR</name>
<reference evidence="1" key="1">
    <citation type="submission" date="2020-10" db="EMBL/GenBank/DDBJ databases">
        <title>Taxonomic study of unclassified bacteria belonging to the class Ktedonobacteria.</title>
        <authorList>
            <person name="Yabe S."/>
            <person name="Wang C.M."/>
            <person name="Zheng Y."/>
            <person name="Sakai Y."/>
            <person name="Cavaletti L."/>
            <person name="Monciardini P."/>
            <person name="Donadio S."/>
        </authorList>
    </citation>
    <scope>NUCLEOTIDE SEQUENCE</scope>
    <source>
        <strain evidence="1">ID150040</strain>
    </source>
</reference>
<sequence>MKQKDVEIVLAELKQFSNAQFEIDTTYVRPDGNGYQVQVRWAGRVAKVRTLAQWITLKQAWHTLNER</sequence>
<dbReference type="Proteomes" id="UP000597444">
    <property type="component" value="Unassembled WGS sequence"/>
</dbReference>
<protein>
    <submittedName>
        <fullName evidence="1">Uncharacterized protein</fullName>
    </submittedName>
</protein>
<organism evidence="1 2">
    <name type="scientific">Reticulibacter mediterranei</name>
    <dbReference type="NCBI Taxonomy" id="2778369"/>
    <lineage>
        <taxon>Bacteria</taxon>
        <taxon>Bacillati</taxon>
        <taxon>Chloroflexota</taxon>
        <taxon>Ktedonobacteria</taxon>
        <taxon>Ktedonobacterales</taxon>
        <taxon>Reticulibacteraceae</taxon>
        <taxon>Reticulibacter</taxon>
    </lineage>
</organism>